<reference evidence="1" key="1">
    <citation type="journal article" date="2021" name="Nat. Microbiol.">
        <title>Cocultivation of an ultrasmall environmental parasitic bacterium with lytic ability against bacteria associated with wastewater foams.</title>
        <authorList>
            <person name="Batinovic S."/>
            <person name="Rose J.J.A."/>
            <person name="Ratcliffe J."/>
            <person name="Seviour R.J."/>
            <person name="Petrovski S."/>
        </authorList>
    </citation>
    <scope>NUCLEOTIDE SEQUENCE</scope>
    <source>
        <strain evidence="1">CON44</strain>
    </source>
</reference>
<organism evidence="1">
    <name type="scientific">Gordonia amarae</name>
    <dbReference type="NCBI Taxonomy" id="36821"/>
    <lineage>
        <taxon>Bacteria</taxon>
        <taxon>Bacillati</taxon>
        <taxon>Actinomycetota</taxon>
        <taxon>Actinomycetes</taxon>
        <taxon>Mycobacteriales</taxon>
        <taxon>Gordoniaceae</taxon>
        <taxon>Gordonia</taxon>
    </lineage>
</organism>
<dbReference type="EMBL" id="CP045810">
    <property type="protein sequence ID" value="QHN40415.1"/>
    <property type="molecule type" value="Genomic_DNA"/>
</dbReference>
<dbReference type="AlphaFoldDB" id="A0A857L3M4"/>
<protein>
    <submittedName>
        <fullName evidence="1">Uncharacterized protein</fullName>
    </submittedName>
</protein>
<gene>
    <name evidence="1" type="ORF">GII30_15800</name>
</gene>
<evidence type="ECO:0000313" key="1">
    <source>
        <dbReference type="EMBL" id="QHN40415.1"/>
    </source>
</evidence>
<sequence length="266" mass="28989">MAAPATAAQPCDTQWQYAMDIQRQIKSHNAQPRTFTLPTQQAQFDAYNARAARLNSEMKTARDNYNNCRDAIKSLKDGQELPDPEATMIAKIKDAAAKIPAGYTPPALSKPTRSTTVVAVATELQPLYDALGDSPITDTDAMRLQSAAKPSEGERDPAYPSKSGRTIVKGTDGKAAVTVDRVVPLSRLLSIEGFTKLSPESMYYVSRAPLNLQWLSRNAALSKTSGSVAAVTGTDETWFDKQIDLQNTVEQRLKTLIAQLIASEKK</sequence>
<proteinExistence type="predicted"/>
<dbReference type="RefSeq" id="WP_005182557.1">
    <property type="nucleotide sequence ID" value="NZ_CP045804.1"/>
</dbReference>
<name>A0A857L3M4_9ACTN</name>
<accession>A0A857L3M4</accession>